<sequence length="877" mass="98955">MPKPDLLCLVQLLDGTIETFRVSKQDEGVVLLDQVCDHLGLQERRLFSLQIRESSTAIASITANMHSPRWLEPEKPLKKQIKGLASPFYLNFRVRFFISDPNSLQHEQTRHLYFLQIRSDIREGRLQCPLSAAVVLASYAVQSEMGDHCPSRLPGYLSKCHFIPEQDEDFLSKVEDLHPQHKGLKQSEAELCFLNTARTLELYGVELHAAMDTNNAPLMVGLASSGVAVFCNMICSSFFPWGNIIKISFKRKRFLIHLKRKHGETQDCEVSLVLPCPKTCKNLWRSCVDHHSFFSSSRAARSPKHNNSTVQSYRKLITQHLGIGNSKTESGPVCQRVVGGMVWNPVLRRSISSEYLETKSLPSRSPPTTPNWRSPRVRHGIRKPRPSSVELTNDMKDMSEGEDVFYTYRASVSSSKDSEGDTSPHQLSGTYNHPTDEALLQTDDSIAEEDADHSLHHYNKGALGDGDLMLICIAPDHEGKFGFNVKGGVDQKMPLSISHVKPDSPAGRCEPKLLEGDLVVLINGRDISEHTHDQVVMFIRASRESHSRELALLIRRKGPGRVAPLLQLPPALTLTGQSQGDKPQSAGQSEQVTTLEESVRQLERGIQSGTLCFHFENLYRRKPGLFQSCARLPENMDKNRYKDVLPYDSTRVVLQDPEDYINASHITVAPPVSAICLRYVAAQGPLPQTCTHFWQTVWEQQIHTIIMLTTLTERGRTKCHQYWPHPPEVKDYGHVQVKCHSEECNLAYVTRQFTLTHTQRGEERAVTHLQYVAWPDHGVPDDPSDFLLFISSVRERRRGDEPLMVHCSAGIGRTGVLITMETALTLMDAGRPLFPLEIVKTLRDQRAMMVQTTCQFQFVCEAILRVYKEKQEGTPAP</sequence>
<evidence type="ECO:0000313" key="2">
    <source>
        <dbReference type="Proteomes" id="UP000793456"/>
    </source>
</evidence>
<keyword evidence="2" id="KW-1185">Reference proteome</keyword>
<reference evidence="1" key="1">
    <citation type="submission" date="2018-11" db="EMBL/GenBank/DDBJ databases">
        <title>The sequence and de novo assembly of Larimichthys crocea genome using PacBio and Hi-C technologies.</title>
        <authorList>
            <person name="Xu P."/>
            <person name="Chen B."/>
            <person name="Zhou Z."/>
            <person name="Ke Q."/>
            <person name="Wu Y."/>
            <person name="Bai H."/>
            <person name="Pu F."/>
        </authorList>
    </citation>
    <scope>NUCLEOTIDE SEQUENCE</scope>
    <source>
        <tissue evidence="1">Muscle</tissue>
    </source>
</reference>
<evidence type="ECO:0000313" key="1">
    <source>
        <dbReference type="EMBL" id="TMS10433.1"/>
    </source>
</evidence>
<organism evidence="1 2">
    <name type="scientific">Larimichthys crocea</name>
    <name type="common">Large yellow croaker</name>
    <name type="synonym">Pseudosciaena crocea</name>
    <dbReference type="NCBI Taxonomy" id="215358"/>
    <lineage>
        <taxon>Eukaryota</taxon>
        <taxon>Metazoa</taxon>
        <taxon>Chordata</taxon>
        <taxon>Craniata</taxon>
        <taxon>Vertebrata</taxon>
        <taxon>Euteleostomi</taxon>
        <taxon>Actinopterygii</taxon>
        <taxon>Neopterygii</taxon>
        <taxon>Teleostei</taxon>
        <taxon>Neoteleostei</taxon>
        <taxon>Acanthomorphata</taxon>
        <taxon>Eupercaria</taxon>
        <taxon>Sciaenidae</taxon>
        <taxon>Larimichthys</taxon>
    </lineage>
</organism>
<proteinExistence type="predicted"/>
<gene>
    <name evidence="1" type="ORF">E3U43_019426</name>
</gene>
<protein>
    <submittedName>
        <fullName evidence="1">Uncharacterized protein</fullName>
    </submittedName>
</protein>
<dbReference type="Proteomes" id="UP000793456">
    <property type="component" value="Chromosome XIV"/>
</dbReference>
<name>A0ACD3QVC1_LARCR</name>
<accession>A0ACD3QVC1</accession>
<dbReference type="EMBL" id="CM011687">
    <property type="protein sequence ID" value="TMS10433.1"/>
    <property type="molecule type" value="Genomic_DNA"/>
</dbReference>
<comment type="caution">
    <text evidence="1">The sequence shown here is derived from an EMBL/GenBank/DDBJ whole genome shotgun (WGS) entry which is preliminary data.</text>
</comment>